<dbReference type="GO" id="GO:0007165">
    <property type="term" value="P:signal transduction"/>
    <property type="evidence" value="ECO:0007669"/>
    <property type="project" value="UniProtKB-KW"/>
</dbReference>
<dbReference type="PANTHER" id="PTHR32089:SF112">
    <property type="entry name" value="LYSOZYME-LIKE PROTEIN-RELATED"/>
    <property type="match status" value="1"/>
</dbReference>
<dbReference type="GO" id="GO:0016020">
    <property type="term" value="C:membrane"/>
    <property type="evidence" value="ECO:0007669"/>
    <property type="project" value="InterPro"/>
</dbReference>
<evidence type="ECO:0000256" key="1">
    <source>
        <dbReference type="ARBA" id="ARBA00023224"/>
    </source>
</evidence>
<organism evidence="4 5">
    <name type="scientific">Cohnella thailandensis</name>
    <dbReference type="NCBI Taxonomy" id="557557"/>
    <lineage>
        <taxon>Bacteria</taxon>
        <taxon>Bacillati</taxon>
        <taxon>Bacillota</taxon>
        <taxon>Bacilli</taxon>
        <taxon>Bacillales</taxon>
        <taxon>Paenibacillaceae</taxon>
        <taxon>Cohnella</taxon>
    </lineage>
</organism>
<evidence type="ECO:0000313" key="5">
    <source>
        <dbReference type="Proteomes" id="UP000535838"/>
    </source>
</evidence>
<dbReference type="PANTHER" id="PTHR32089">
    <property type="entry name" value="METHYL-ACCEPTING CHEMOTAXIS PROTEIN MCPB"/>
    <property type="match status" value="1"/>
</dbReference>
<accession>A0A841T1W8</accession>
<proteinExistence type="predicted"/>
<dbReference type="SMART" id="SM00283">
    <property type="entry name" value="MA"/>
    <property type="match status" value="1"/>
</dbReference>
<gene>
    <name evidence="4" type="ORF">H7B67_22190</name>
</gene>
<dbReference type="Proteomes" id="UP000535838">
    <property type="component" value="Unassembled WGS sequence"/>
</dbReference>
<evidence type="ECO:0000259" key="3">
    <source>
        <dbReference type="PROSITE" id="PS50111"/>
    </source>
</evidence>
<reference evidence="4 5" key="1">
    <citation type="submission" date="2020-08" db="EMBL/GenBank/DDBJ databases">
        <title>Cohnella phylogeny.</title>
        <authorList>
            <person name="Dunlap C."/>
        </authorList>
    </citation>
    <scope>NUCLEOTIDE SEQUENCE [LARGE SCALE GENOMIC DNA]</scope>
    <source>
        <strain evidence="4 5">DSM 25241</strain>
    </source>
</reference>
<dbReference type="Gene3D" id="1.10.287.950">
    <property type="entry name" value="Methyl-accepting chemotaxis protein"/>
    <property type="match status" value="1"/>
</dbReference>
<comment type="caution">
    <text evidence="4">The sequence shown here is derived from an EMBL/GenBank/DDBJ whole genome shotgun (WGS) entry which is preliminary data.</text>
</comment>
<dbReference type="SUPFAM" id="SSF58104">
    <property type="entry name" value="Methyl-accepting chemotaxis protein (MCP) signaling domain"/>
    <property type="match status" value="1"/>
</dbReference>
<dbReference type="EMBL" id="JACJVQ010000019">
    <property type="protein sequence ID" value="MBB6636846.1"/>
    <property type="molecule type" value="Genomic_DNA"/>
</dbReference>
<dbReference type="AlphaFoldDB" id="A0A841T1W8"/>
<name>A0A841T1W8_9BACL</name>
<evidence type="ECO:0000256" key="2">
    <source>
        <dbReference type="PROSITE-ProRule" id="PRU00284"/>
    </source>
</evidence>
<evidence type="ECO:0000313" key="4">
    <source>
        <dbReference type="EMBL" id="MBB6636846.1"/>
    </source>
</evidence>
<dbReference type="RefSeq" id="WP_185122047.1">
    <property type="nucleotide sequence ID" value="NZ_JACJVQ010000019.1"/>
</dbReference>
<keyword evidence="1 2" id="KW-0807">Transducer</keyword>
<feature type="domain" description="Methyl-accepting transducer" evidence="3">
    <location>
        <begin position="127"/>
        <end position="279"/>
    </location>
</feature>
<dbReference type="InterPro" id="IPR004089">
    <property type="entry name" value="MCPsignal_dom"/>
</dbReference>
<dbReference type="Pfam" id="PF00015">
    <property type="entry name" value="MCPsignal"/>
    <property type="match status" value="1"/>
</dbReference>
<keyword evidence="5" id="KW-1185">Reference proteome</keyword>
<protein>
    <recommendedName>
        <fullName evidence="3">Methyl-accepting transducer domain-containing protein</fullName>
    </recommendedName>
</protein>
<sequence length="279" mass="30772">MNIVDALIAGMPFVKQLFREEVSIAIYDREKILYWEDTEKIKLGFKPGHPLDDDTRDFKSLKNGTEKNYAHMPAELFGVPFDVIFIPVKDENGEVVAVLSINHPMDKQATLERLMEETDAIASNLLSGVQQVAAHSEELMATAEEIMRNSKKAVENSSSVTSVTQMIREISSQTNLLGLNAAIEAARVGEAGAGFGVVAKEVRKLSNDSKEAATKIEGMLASVKSSIEQMETEIGQIAHASQDQAELVTQFMNSIEHLNETSGKMKLFIQQMLSNKIEV</sequence>
<dbReference type="PROSITE" id="PS50111">
    <property type="entry name" value="CHEMOTAXIS_TRANSDUC_2"/>
    <property type="match status" value="1"/>
</dbReference>